<dbReference type="SUPFAM" id="SSF50630">
    <property type="entry name" value="Acid proteases"/>
    <property type="match status" value="1"/>
</dbReference>
<feature type="signal peptide" evidence="2">
    <location>
        <begin position="1"/>
        <end position="19"/>
    </location>
</feature>
<dbReference type="AlphaFoldDB" id="A0AAV5ATU8"/>
<comment type="similarity">
    <text evidence="1">Belongs to the peptidase A1 family.</text>
</comment>
<dbReference type="GO" id="GO:0004190">
    <property type="term" value="F:aspartic-type endopeptidase activity"/>
    <property type="evidence" value="ECO:0007669"/>
    <property type="project" value="InterPro"/>
</dbReference>
<evidence type="ECO:0000313" key="4">
    <source>
        <dbReference type="EMBL" id="GJJ16179.1"/>
    </source>
</evidence>
<dbReference type="PANTHER" id="PTHR47966">
    <property type="entry name" value="BETA-SITE APP-CLEAVING ENZYME, ISOFORM A-RELATED"/>
    <property type="match status" value="1"/>
</dbReference>
<dbReference type="Pfam" id="PF00026">
    <property type="entry name" value="Asp"/>
    <property type="match status" value="1"/>
</dbReference>
<comment type="caution">
    <text evidence="4">The sequence shown here is derived from an EMBL/GenBank/DDBJ whole genome shotgun (WGS) entry which is preliminary data.</text>
</comment>
<evidence type="ECO:0000256" key="1">
    <source>
        <dbReference type="ARBA" id="ARBA00007447"/>
    </source>
</evidence>
<evidence type="ECO:0000313" key="5">
    <source>
        <dbReference type="Proteomes" id="UP001050691"/>
    </source>
</evidence>
<feature type="chain" id="PRO_5043876223" description="Peptidase A1 domain-containing protein" evidence="2">
    <location>
        <begin position="20"/>
        <end position="254"/>
    </location>
</feature>
<dbReference type="InterPro" id="IPR033121">
    <property type="entry name" value="PEPTIDASE_A1"/>
</dbReference>
<dbReference type="EMBL" id="BPWL01000013">
    <property type="protein sequence ID" value="GJJ16179.1"/>
    <property type="molecule type" value="Genomic_DNA"/>
</dbReference>
<dbReference type="PROSITE" id="PS51767">
    <property type="entry name" value="PEPTIDASE_A1"/>
    <property type="match status" value="1"/>
</dbReference>
<name>A0AAV5ATU8_9AGAM</name>
<proteinExistence type="inferred from homology"/>
<dbReference type="Gene3D" id="2.40.70.10">
    <property type="entry name" value="Acid Proteases"/>
    <property type="match status" value="1"/>
</dbReference>
<keyword evidence="5" id="KW-1185">Reference proteome</keyword>
<protein>
    <recommendedName>
        <fullName evidence="3">Peptidase A1 domain-containing protein</fullName>
    </recommendedName>
</protein>
<evidence type="ECO:0000259" key="3">
    <source>
        <dbReference type="PROSITE" id="PS51767"/>
    </source>
</evidence>
<dbReference type="Proteomes" id="UP001050691">
    <property type="component" value="Unassembled WGS sequence"/>
</dbReference>
<organism evidence="4 5">
    <name type="scientific">Clathrus columnatus</name>
    <dbReference type="NCBI Taxonomy" id="1419009"/>
    <lineage>
        <taxon>Eukaryota</taxon>
        <taxon>Fungi</taxon>
        <taxon>Dikarya</taxon>
        <taxon>Basidiomycota</taxon>
        <taxon>Agaricomycotina</taxon>
        <taxon>Agaricomycetes</taxon>
        <taxon>Phallomycetidae</taxon>
        <taxon>Phallales</taxon>
        <taxon>Clathraceae</taxon>
        <taxon>Clathrus</taxon>
    </lineage>
</organism>
<gene>
    <name evidence="4" type="ORF">Clacol_010459</name>
</gene>
<feature type="domain" description="Peptidase A1" evidence="3">
    <location>
        <begin position="1"/>
        <end position="248"/>
    </location>
</feature>
<accession>A0AAV5ATU8</accession>
<dbReference type="InterPro" id="IPR001461">
    <property type="entry name" value="Aspartic_peptidase_A1"/>
</dbReference>
<dbReference type="GO" id="GO:0006508">
    <property type="term" value="P:proteolysis"/>
    <property type="evidence" value="ECO:0007669"/>
    <property type="project" value="InterPro"/>
</dbReference>
<sequence>MFCKASLLTLVFYISITAGHVCKEAGRVNINLAHRGSLTKPDGTFDQEESDVDIRMTTAKYRNHASVQRNFEGECPNNVGSAIENQNPLIVQSQRHQQTLARSTTDNIYDLKIGGAAVTVLGQEVVSGFQTVMDSGSLHIFGPPSDVEKFYSKIPGSQLIRPKKGVYAFPCSSVPSVSFSWDGKRTWTMSSDTFNLGPFPEDPSLCVGSIVARDLSGVFGDGVWVLGEMFMRNVYSAFSVDTAAIGFATLKETT</sequence>
<evidence type="ECO:0000256" key="2">
    <source>
        <dbReference type="SAM" id="SignalP"/>
    </source>
</evidence>
<reference evidence="4" key="1">
    <citation type="submission" date="2021-10" db="EMBL/GenBank/DDBJ databases">
        <title>De novo Genome Assembly of Clathrus columnatus (Basidiomycota, Fungi) Using Illumina and Nanopore Sequence Data.</title>
        <authorList>
            <person name="Ogiso-Tanaka E."/>
            <person name="Itagaki H."/>
            <person name="Hosoya T."/>
            <person name="Hosaka K."/>
        </authorList>
    </citation>
    <scope>NUCLEOTIDE SEQUENCE</scope>
    <source>
        <strain evidence="4">MO-923</strain>
    </source>
</reference>
<keyword evidence="2" id="KW-0732">Signal</keyword>
<dbReference type="InterPro" id="IPR021109">
    <property type="entry name" value="Peptidase_aspartic_dom_sf"/>
</dbReference>
<dbReference type="PANTHER" id="PTHR47966:SF51">
    <property type="entry name" value="BETA-SITE APP-CLEAVING ENZYME, ISOFORM A-RELATED"/>
    <property type="match status" value="1"/>
</dbReference>